<dbReference type="Pfam" id="PF00083">
    <property type="entry name" value="Sugar_tr"/>
    <property type="match status" value="1"/>
</dbReference>
<evidence type="ECO:0000256" key="4">
    <source>
        <dbReference type="ARBA" id="ARBA00023136"/>
    </source>
</evidence>
<dbReference type="AlphaFoldDB" id="A0AAV5X0N5"/>
<feature type="transmembrane region" description="Helical" evidence="6">
    <location>
        <begin position="363"/>
        <end position="384"/>
    </location>
</feature>
<keyword evidence="2 6" id="KW-0812">Transmembrane</keyword>
<feature type="transmembrane region" description="Helical" evidence="6">
    <location>
        <begin position="276"/>
        <end position="298"/>
    </location>
</feature>
<proteinExistence type="predicted"/>
<dbReference type="CDD" id="cd17317">
    <property type="entry name" value="MFS_SLC22"/>
    <property type="match status" value="1"/>
</dbReference>
<feature type="domain" description="Major facilitator superfamily (MFS) profile" evidence="7">
    <location>
        <begin position="36"/>
        <end position="450"/>
    </location>
</feature>
<sequence>LIEDESSSDLSIESKQPSEITADELLEKIRTSSYSIHVLICICSMSWGIGALAIMSSAFYDISNSTLTSLSDEFELYEGRSYLREFASSSFMVGNMVGGLISSAIADRIGRRPVMIVCTAGISIMFFLLSFAPNIYLFIAGRLLHGMFYTGSGQSSWVLAFECTPSKLRAAAAFLYGTSWVVGYCLVVPIAMASATWRQFMLFSSLPIAAFFVAVLLFVPESLHWLATNGKREQIEKKWISKIKQPLLVVTTNSMREDDGEKRRSVLISYINSHKIILAFMAAIGLIWLSDAFIYFGLSLYSTTLAGNFYVNYMLMGLIEMPGYVLAHVALKRCSRRFVMCATHMTAAAAFVVLIFLAESSGLALVCWLIGKLAITVAYMNIYVMGSEIFPTQIRNSVIGICGVISRIGGVFAPYVKALSRVSPVLPLVAFGSFALFAAIIALFLPETKDKSLDESISSDNSQRDEENQQQQE</sequence>
<dbReference type="Gene3D" id="1.20.1250.20">
    <property type="entry name" value="MFS general substrate transporter like domains"/>
    <property type="match status" value="1"/>
</dbReference>
<reference evidence="8" key="1">
    <citation type="submission" date="2023-10" db="EMBL/GenBank/DDBJ databases">
        <title>Genome assembly of Pristionchus species.</title>
        <authorList>
            <person name="Yoshida K."/>
            <person name="Sommer R.J."/>
        </authorList>
    </citation>
    <scope>NUCLEOTIDE SEQUENCE</scope>
    <source>
        <strain evidence="8">RS5133</strain>
    </source>
</reference>
<feature type="transmembrane region" description="Helical" evidence="6">
    <location>
        <begin position="36"/>
        <end position="60"/>
    </location>
</feature>
<organism evidence="8 9">
    <name type="scientific">Pristionchus fissidentatus</name>
    <dbReference type="NCBI Taxonomy" id="1538716"/>
    <lineage>
        <taxon>Eukaryota</taxon>
        <taxon>Metazoa</taxon>
        <taxon>Ecdysozoa</taxon>
        <taxon>Nematoda</taxon>
        <taxon>Chromadorea</taxon>
        <taxon>Rhabditida</taxon>
        <taxon>Rhabditina</taxon>
        <taxon>Diplogasteromorpha</taxon>
        <taxon>Diplogasteroidea</taxon>
        <taxon>Neodiplogasteridae</taxon>
        <taxon>Pristionchus</taxon>
    </lineage>
</organism>
<protein>
    <recommendedName>
        <fullName evidence="7">Major facilitator superfamily (MFS) profile domain-containing protein</fullName>
    </recommendedName>
</protein>
<feature type="transmembrane region" description="Helical" evidence="6">
    <location>
        <begin position="173"/>
        <end position="194"/>
    </location>
</feature>
<feature type="transmembrane region" description="Helical" evidence="6">
    <location>
        <begin position="86"/>
        <end position="106"/>
    </location>
</feature>
<feature type="transmembrane region" description="Helical" evidence="6">
    <location>
        <begin position="143"/>
        <end position="161"/>
    </location>
</feature>
<dbReference type="EMBL" id="BTSY01000007">
    <property type="protein sequence ID" value="GMT35274.1"/>
    <property type="molecule type" value="Genomic_DNA"/>
</dbReference>
<dbReference type="PROSITE" id="PS00216">
    <property type="entry name" value="SUGAR_TRANSPORT_1"/>
    <property type="match status" value="1"/>
</dbReference>
<accession>A0AAV5X0N5</accession>
<dbReference type="PROSITE" id="PS50850">
    <property type="entry name" value="MFS"/>
    <property type="match status" value="1"/>
</dbReference>
<keyword evidence="4 6" id="KW-0472">Membrane</keyword>
<evidence type="ECO:0000256" key="1">
    <source>
        <dbReference type="ARBA" id="ARBA00004141"/>
    </source>
</evidence>
<dbReference type="GO" id="GO:0016020">
    <property type="term" value="C:membrane"/>
    <property type="evidence" value="ECO:0007669"/>
    <property type="project" value="UniProtKB-SubCell"/>
</dbReference>
<feature type="transmembrane region" description="Helical" evidence="6">
    <location>
        <begin position="396"/>
        <end position="416"/>
    </location>
</feature>
<evidence type="ECO:0000313" key="8">
    <source>
        <dbReference type="EMBL" id="GMT35274.1"/>
    </source>
</evidence>
<comment type="subcellular location">
    <subcellularLocation>
        <location evidence="1">Membrane</location>
        <topology evidence="1">Multi-pass membrane protein</topology>
    </subcellularLocation>
</comment>
<evidence type="ECO:0000256" key="6">
    <source>
        <dbReference type="SAM" id="Phobius"/>
    </source>
</evidence>
<feature type="transmembrane region" description="Helical" evidence="6">
    <location>
        <begin position="422"/>
        <end position="445"/>
    </location>
</feature>
<keyword evidence="9" id="KW-1185">Reference proteome</keyword>
<gene>
    <name evidence="8" type="ORF">PFISCL1PPCAC_26571</name>
</gene>
<dbReference type="InterPro" id="IPR036259">
    <property type="entry name" value="MFS_trans_sf"/>
</dbReference>
<dbReference type="InterPro" id="IPR005829">
    <property type="entry name" value="Sugar_transporter_CS"/>
</dbReference>
<feature type="transmembrane region" description="Helical" evidence="6">
    <location>
        <begin position="200"/>
        <end position="219"/>
    </location>
</feature>
<feature type="non-terminal residue" evidence="8">
    <location>
        <position position="1"/>
    </location>
</feature>
<dbReference type="PANTHER" id="PTHR24064">
    <property type="entry name" value="SOLUTE CARRIER FAMILY 22 MEMBER"/>
    <property type="match status" value="1"/>
</dbReference>
<evidence type="ECO:0000256" key="5">
    <source>
        <dbReference type="SAM" id="MobiDB-lite"/>
    </source>
</evidence>
<dbReference type="Proteomes" id="UP001432322">
    <property type="component" value="Unassembled WGS sequence"/>
</dbReference>
<keyword evidence="3 6" id="KW-1133">Transmembrane helix</keyword>
<evidence type="ECO:0000256" key="2">
    <source>
        <dbReference type="ARBA" id="ARBA00022692"/>
    </source>
</evidence>
<feature type="transmembrane region" description="Helical" evidence="6">
    <location>
        <begin position="338"/>
        <end position="357"/>
    </location>
</feature>
<name>A0AAV5X0N5_9BILA</name>
<feature type="region of interest" description="Disordered" evidence="5">
    <location>
        <begin position="451"/>
        <end position="473"/>
    </location>
</feature>
<comment type="caution">
    <text evidence="8">The sequence shown here is derived from an EMBL/GenBank/DDBJ whole genome shotgun (WGS) entry which is preliminary data.</text>
</comment>
<feature type="transmembrane region" description="Helical" evidence="6">
    <location>
        <begin position="113"/>
        <end position="137"/>
    </location>
</feature>
<dbReference type="InterPro" id="IPR020846">
    <property type="entry name" value="MFS_dom"/>
</dbReference>
<dbReference type="InterPro" id="IPR005828">
    <property type="entry name" value="MFS_sugar_transport-like"/>
</dbReference>
<dbReference type="SUPFAM" id="SSF103473">
    <property type="entry name" value="MFS general substrate transporter"/>
    <property type="match status" value="1"/>
</dbReference>
<feature type="transmembrane region" description="Helical" evidence="6">
    <location>
        <begin position="310"/>
        <end position="331"/>
    </location>
</feature>
<evidence type="ECO:0000259" key="7">
    <source>
        <dbReference type="PROSITE" id="PS50850"/>
    </source>
</evidence>
<evidence type="ECO:0000313" key="9">
    <source>
        <dbReference type="Proteomes" id="UP001432322"/>
    </source>
</evidence>
<dbReference type="GO" id="GO:0022857">
    <property type="term" value="F:transmembrane transporter activity"/>
    <property type="evidence" value="ECO:0007669"/>
    <property type="project" value="InterPro"/>
</dbReference>
<evidence type="ECO:0000256" key="3">
    <source>
        <dbReference type="ARBA" id="ARBA00022989"/>
    </source>
</evidence>